<accession>A0A0C9XMV2</accession>
<dbReference type="HOGENOM" id="CLU_2498195_0_0_1"/>
<protein>
    <submittedName>
        <fullName evidence="2">Uncharacterized protein</fullName>
    </submittedName>
</protein>
<sequence>MNASWSDLQKPLGLYGVGGTANNRGAARDLIEGLVLAGDALRIHSDRKNAVRILLDQNSTNPDASEYPGPICARSGDRSGPLRGRC</sequence>
<keyword evidence="3" id="KW-1185">Reference proteome</keyword>
<reference evidence="2 3" key="1">
    <citation type="submission" date="2014-04" db="EMBL/GenBank/DDBJ databases">
        <authorList>
            <consortium name="DOE Joint Genome Institute"/>
            <person name="Kuo A."/>
            <person name="Kohler A."/>
            <person name="Nagy L.G."/>
            <person name="Floudas D."/>
            <person name="Copeland A."/>
            <person name="Barry K.W."/>
            <person name="Cichocki N."/>
            <person name="Veneault-Fourrey C."/>
            <person name="LaButti K."/>
            <person name="Lindquist E.A."/>
            <person name="Lipzen A."/>
            <person name="Lundell T."/>
            <person name="Morin E."/>
            <person name="Murat C."/>
            <person name="Sun H."/>
            <person name="Tunlid A."/>
            <person name="Henrissat B."/>
            <person name="Grigoriev I.V."/>
            <person name="Hibbett D.S."/>
            <person name="Martin F."/>
            <person name="Nordberg H.P."/>
            <person name="Cantor M.N."/>
            <person name="Hua S.X."/>
        </authorList>
    </citation>
    <scope>NUCLEOTIDE SEQUENCE [LARGE SCALE GENOMIC DNA]</scope>
    <source>
        <strain evidence="2 3">LaAM-08-1</strain>
    </source>
</reference>
<evidence type="ECO:0000313" key="3">
    <source>
        <dbReference type="Proteomes" id="UP000054477"/>
    </source>
</evidence>
<name>A0A0C9XMV2_9AGAR</name>
<gene>
    <name evidence="2" type="ORF">K443DRAFT_674402</name>
</gene>
<dbReference type="AlphaFoldDB" id="A0A0C9XMV2"/>
<evidence type="ECO:0000313" key="2">
    <source>
        <dbReference type="EMBL" id="KIK06421.1"/>
    </source>
</evidence>
<dbReference type="EMBL" id="KN838553">
    <property type="protein sequence ID" value="KIK06421.1"/>
    <property type="molecule type" value="Genomic_DNA"/>
</dbReference>
<organism evidence="2 3">
    <name type="scientific">Laccaria amethystina LaAM-08-1</name>
    <dbReference type="NCBI Taxonomy" id="1095629"/>
    <lineage>
        <taxon>Eukaryota</taxon>
        <taxon>Fungi</taxon>
        <taxon>Dikarya</taxon>
        <taxon>Basidiomycota</taxon>
        <taxon>Agaricomycotina</taxon>
        <taxon>Agaricomycetes</taxon>
        <taxon>Agaricomycetidae</taxon>
        <taxon>Agaricales</taxon>
        <taxon>Agaricineae</taxon>
        <taxon>Hydnangiaceae</taxon>
        <taxon>Laccaria</taxon>
    </lineage>
</organism>
<proteinExistence type="predicted"/>
<reference evidence="3" key="2">
    <citation type="submission" date="2015-01" db="EMBL/GenBank/DDBJ databases">
        <title>Evolutionary Origins and Diversification of the Mycorrhizal Mutualists.</title>
        <authorList>
            <consortium name="DOE Joint Genome Institute"/>
            <consortium name="Mycorrhizal Genomics Consortium"/>
            <person name="Kohler A."/>
            <person name="Kuo A."/>
            <person name="Nagy L.G."/>
            <person name="Floudas D."/>
            <person name="Copeland A."/>
            <person name="Barry K.W."/>
            <person name="Cichocki N."/>
            <person name="Veneault-Fourrey C."/>
            <person name="LaButti K."/>
            <person name="Lindquist E.A."/>
            <person name="Lipzen A."/>
            <person name="Lundell T."/>
            <person name="Morin E."/>
            <person name="Murat C."/>
            <person name="Riley R."/>
            <person name="Ohm R."/>
            <person name="Sun H."/>
            <person name="Tunlid A."/>
            <person name="Henrissat B."/>
            <person name="Grigoriev I.V."/>
            <person name="Hibbett D.S."/>
            <person name="Martin F."/>
        </authorList>
    </citation>
    <scope>NUCLEOTIDE SEQUENCE [LARGE SCALE GENOMIC DNA]</scope>
    <source>
        <strain evidence="3">LaAM-08-1</strain>
    </source>
</reference>
<feature type="region of interest" description="Disordered" evidence="1">
    <location>
        <begin position="58"/>
        <end position="86"/>
    </location>
</feature>
<evidence type="ECO:0000256" key="1">
    <source>
        <dbReference type="SAM" id="MobiDB-lite"/>
    </source>
</evidence>
<dbReference type="Proteomes" id="UP000054477">
    <property type="component" value="Unassembled WGS sequence"/>
</dbReference>